<evidence type="ECO:0000256" key="1">
    <source>
        <dbReference type="SAM" id="MobiDB-lite"/>
    </source>
</evidence>
<comment type="caution">
    <text evidence="2">The sequence shown here is derived from an EMBL/GenBank/DDBJ whole genome shotgun (WGS) entry which is preliminary data.</text>
</comment>
<protein>
    <submittedName>
        <fullName evidence="2">Sec-independent protein translocase protein TATC, chloroplastic-like protein</fullName>
    </submittedName>
</protein>
<accession>A0A1R3JID4</accession>
<feature type="region of interest" description="Disordered" evidence="1">
    <location>
        <begin position="1"/>
        <end position="70"/>
    </location>
</feature>
<organism evidence="2 3">
    <name type="scientific">Corchorus olitorius</name>
    <dbReference type="NCBI Taxonomy" id="93759"/>
    <lineage>
        <taxon>Eukaryota</taxon>
        <taxon>Viridiplantae</taxon>
        <taxon>Streptophyta</taxon>
        <taxon>Embryophyta</taxon>
        <taxon>Tracheophyta</taxon>
        <taxon>Spermatophyta</taxon>
        <taxon>Magnoliopsida</taxon>
        <taxon>eudicotyledons</taxon>
        <taxon>Gunneridae</taxon>
        <taxon>Pentapetalae</taxon>
        <taxon>rosids</taxon>
        <taxon>malvids</taxon>
        <taxon>Malvales</taxon>
        <taxon>Malvaceae</taxon>
        <taxon>Grewioideae</taxon>
        <taxon>Apeibeae</taxon>
        <taxon>Corchorus</taxon>
    </lineage>
</organism>
<name>A0A1R3JID4_9ROSI</name>
<dbReference type="AlphaFoldDB" id="A0A1R3JID4"/>
<proteinExistence type="predicted"/>
<reference evidence="3" key="1">
    <citation type="submission" date="2013-09" db="EMBL/GenBank/DDBJ databases">
        <title>Corchorus olitorius genome sequencing.</title>
        <authorList>
            <person name="Alam M."/>
            <person name="Haque M.S."/>
            <person name="Islam M.S."/>
            <person name="Emdad E.M."/>
            <person name="Islam M.M."/>
            <person name="Ahmed B."/>
            <person name="Halim A."/>
            <person name="Hossen Q.M.M."/>
            <person name="Hossain M.Z."/>
            <person name="Ahmed R."/>
            <person name="Khan M.M."/>
            <person name="Islam R."/>
            <person name="Rashid M.M."/>
            <person name="Khan S.A."/>
            <person name="Rahman M.S."/>
            <person name="Alam M."/>
            <person name="Yahiya A.S."/>
            <person name="Khan M.S."/>
            <person name="Azam M.S."/>
            <person name="Haque T."/>
            <person name="Lashkar M.Z.H."/>
            <person name="Akhand A.I."/>
            <person name="Morshed G."/>
            <person name="Roy S."/>
            <person name="Uddin K.S."/>
            <person name="Rabeya T."/>
            <person name="Hossain A.S."/>
            <person name="Chowdhury A."/>
            <person name="Snigdha A.R."/>
            <person name="Mortoza M.S."/>
            <person name="Matin S.A."/>
            <person name="Hoque S.M.E."/>
            <person name="Islam M.K."/>
            <person name="Roy D.K."/>
            <person name="Haider R."/>
            <person name="Moosa M.M."/>
            <person name="Elias S.M."/>
            <person name="Hasan A.M."/>
            <person name="Jahan S."/>
            <person name="Shafiuddin M."/>
            <person name="Mahmood N."/>
            <person name="Shommy N.S."/>
        </authorList>
    </citation>
    <scope>NUCLEOTIDE SEQUENCE [LARGE SCALE GENOMIC DNA]</scope>
    <source>
        <strain evidence="3">cv. O-4</strain>
    </source>
</reference>
<evidence type="ECO:0000313" key="3">
    <source>
        <dbReference type="Proteomes" id="UP000187203"/>
    </source>
</evidence>
<gene>
    <name evidence="2" type="ORF">COLO4_16266</name>
</gene>
<feature type="compositionally biased region" description="Basic and acidic residues" evidence="1">
    <location>
        <begin position="1"/>
        <end position="16"/>
    </location>
</feature>
<evidence type="ECO:0000313" key="2">
    <source>
        <dbReference type="EMBL" id="OMO94609.1"/>
    </source>
</evidence>
<dbReference type="EMBL" id="AWUE01015993">
    <property type="protein sequence ID" value="OMO94609.1"/>
    <property type="molecule type" value="Genomic_DNA"/>
</dbReference>
<keyword evidence="3" id="KW-1185">Reference proteome</keyword>
<sequence>MAPKEDSTCKNDREQLRGNQGGHRPPPGLGTTIKTRDPKAELLNKIAQGQDAQRIKWPSPRVGPPNKAHV</sequence>
<dbReference type="Proteomes" id="UP000187203">
    <property type="component" value="Unassembled WGS sequence"/>
</dbReference>